<feature type="non-terminal residue" evidence="1">
    <location>
        <position position="176"/>
    </location>
</feature>
<comment type="caution">
    <text evidence="1">The sequence shown here is derived from an EMBL/GenBank/DDBJ whole genome shotgun (WGS) entry which is preliminary data.</text>
</comment>
<feature type="non-terminal residue" evidence="1">
    <location>
        <position position="1"/>
    </location>
</feature>
<organism evidence="1 2">
    <name type="scientific">Racocetra persica</name>
    <dbReference type="NCBI Taxonomy" id="160502"/>
    <lineage>
        <taxon>Eukaryota</taxon>
        <taxon>Fungi</taxon>
        <taxon>Fungi incertae sedis</taxon>
        <taxon>Mucoromycota</taxon>
        <taxon>Glomeromycotina</taxon>
        <taxon>Glomeromycetes</taxon>
        <taxon>Diversisporales</taxon>
        <taxon>Gigasporaceae</taxon>
        <taxon>Racocetra</taxon>
    </lineage>
</organism>
<keyword evidence="2" id="KW-1185">Reference proteome</keyword>
<gene>
    <name evidence="1" type="ORF">RPERSI_LOCUS18549</name>
</gene>
<proteinExistence type="predicted"/>
<evidence type="ECO:0000313" key="2">
    <source>
        <dbReference type="Proteomes" id="UP000789920"/>
    </source>
</evidence>
<sequence length="176" mass="19803">VFAAVNIGGISTSSEYRPVRFYAMKVSKNQNKALREKIELCIAKASVLERFSSLVSVYYIIVGIIAGVSRVLGTVSCQDWLYIPILLSWTISALCRRAFSRNLVVKDPKKIFRSSNNDIDIESEKNVVKIILEVTDLEAKGIRDKRAIITLTAFLSIIWPWLALILAYLTPLVGYF</sequence>
<accession>A0ACA9RD44</accession>
<protein>
    <submittedName>
        <fullName evidence="1">1313_t:CDS:1</fullName>
    </submittedName>
</protein>
<dbReference type="EMBL" id="CAJVQC010049372">
    <property type="protein sequence ID" value="CAG8787497.1"/>
    <property type="molecule type" value="Genomic_DNA"/>
</dbReference>
<dbReference type="Proteomes" id="UP000789920">
    <property type="component" value="Unassembled WGS sequence"/>
</dbReference>
<evidence type="ECO:0000313" key="1">
    <source>
        <dbReference type="EMBL" id="CAG8787497.1"/>
    </source>
</evidence>
<reference evidence="1" key="1">
    <citation type="submission" date="2021-06" db="EMBL/GenBank/DDBJ databases">
        <authorList>
            <person name="Kallberg Y."/>
            <person name="Tangrot J."/>
            <person name="Rosling A."/>
        </authorList>
    </citation>
    <scope>NUCLEOTIDE SEQUENCE</scope>
    <source>
        <strain evidence="1">MA461A</strain>
    </source>
</reference>
<name>A0ACA9RD44_9GLOM</name>